<keyword evidence="2" id="KW-1185">Reference proteome</keyword>
<protein>
    <submittedName>
        <fullName evidence="1">Uncharacterized protein</fullName>
    </submittedName>
</protein>
<reference evidence="1 2" key="1">
    <citation type="journal article" date="2014" name="Nat. Commun.">
        <title>Molecular traces of alternative social organization in a termite genome.</title>
        <authorList>
            <person name="Terrapon N."/>
            <person name="Li C."/>
            <person name="Robertson H.M."/>
            <person name="Ji L."/>
            <person name="Meng X."/>
            <person name="Booth W."/>
            <person name="Chen Z."/>
            <person name="Childers C.P."/>
            <person name="Glastad K.M."/>
            <person name="Gokhale K."/>
            <person name="Gowin J."/>
            <person name="Gronenberg W."/>
            <person name="Hermansen R.A."/>
            <person name="Hu H."/>
            <person name="Hunt B.G."/>
            <person name="Huylmans A.K."/>
            <person name="Khalil S.M."/>
            <person name="Mitchell R.D."/>
            <person name="Munoz-Torres M.C."/>
            <person name="Mustard J.A."/>
            <person name="Pan H."/>
            <person name="Reese J.T."/>
            <person name="Scharf M.E."/>
            <person name="Sun F."/>
            <person name="Vogel H."/>
            <person name="Xiao J."/>
            <person name="Yang W."/>
            <person name="Yang Z."/>
            <person name="Yang Z."/>
            <person name="Zhou J."/>
            <person name="Zhu J."/>
            <person name="Brent C.S."/>
            <person name="Elsik C.G."/>
            <person name="Goodisman M.A."/>
            <person name="Liberles D.A."/>
            <person name="Roe R.M."/>
            <person name="Vargo E.L."/>
            <person name="Vilcinskas A."/>
            <person name="Wang J."/>
            <person name="Bornberg-Bauer E."/>
            <person name="Korb J."/>
            <person name="Zhang G."/>
            <person name="Liebig J."/>
        </authorList>
    </citation>
    <scope>NUCLEOTIDE SEQUENCE [LARGE SCALE GENOMIC DNA]</scope>
    <source>
        <tissue evidence="1">Whole organism</tissue>
    </source>
</reference>
<accession>A0A067R7X8</accession>
<dbReference type="InParanoid" id="A0A067R7X8"/>
<evidence type="ECO:0000313" key="2">
    <source>
        <dbReference type="Proteomes" id="UP000027135"/>
    </source>
</evidence>
<organism evidence="1 2">
    <name type="scientific">Zootermopsis nevadensis</name>
    <name type="common">Dampwood termite</name>
    <dbReference type="NCBI Taxonomy" id="136037"/>
    <lineage>
        <taxon>Eukaryota</taxon>
        <taxon>Metazoa</taxon>
        <taxon>Ecdysozoa</taxon>
        <taxon>Arthropoda</taxon>
        <taxon>Hexapoda</taxon>
        <taxon>Insecta</taxon>
        <taxon>Pterygota</taxon>
        <taxon>Neoptera</taxon>
        <taxon>Polyneoptera</taxon>
        <taxon>Dictyoptera</taxon>
        <taxon>Blattodea</taxon>
        <taxon>Blattoidea</taxon>
        <taxon>Termitoidae</taxon>
        <taxon>Termopsidae</taxon>
        <taxon>Zootermopsis</taxon>
    </lineage>
</organism>
<dbReference type="EMBL" id="KK852879">
    <property type="protein sequence ID" value="KDR14476.1"/>
    <property type="molecule type" value="Genomic_DNA"/>
</dbReference>
<dbReference type="AlphaFoldDB" id="A0A067R7X8"/>
<evidence type="ECO:0000313" key="1">
    <source>
        <dbReference type="EMBL" id="KDR14476.1"/>
    </source>
</evidence>
<name>A0A067R7X8_ZOONE</name>
<gene>
    <name evidence="1" type="ORF">L798_11647</name>
</gene>
<sequence length="56" mass="6184">MIGPKHHRLSTVVSGGTEGHYCVSQLLFFSSVTIDHHLGGNVTSTHNFYLELSFSH</sequence>
<proteinExistence type="predicted"/>
<dbReference type="Proteomes" id="UP000027135">
    <property type="component" value="Unassembled WGS sequence"/>
</dbReference>